<dbReference type="EMBL" id="WTVR01000002">
    <property type="protein sequence ID" value="NMF87117.1"/>
    <property type="molecule type" value="Genomic_DNA"/>
</dbReference>
<evidence type="ECO:0000313" key="2">
    <source>
        <dbReference type="Proteomes" id="UP000652074"/>
    </source>
</evidence>
<organism evidence="1 2">
    <name type="scientific">Aromatoleum petrolei</name>
    <dbReference type="NCBI Taxonomy" id="76116"/>
    <lineage>
        <taxon>Bacteria</taxon>
        <taxon>Pseudomonadati</taxon>
        <taxon>Pseudomonadota</taxon>
        <taxon>Betaproteobacteria</taxon>
        <taxon>Rhodocyclales</taxon>
        <taxon>Rhodocyclaceae</taxon>
        <taxon>Aromatoleum</taxon>
    </lineage>
</organism>
<reference evidence="1 2" key="1">
    <citation type="submission" date="2019-12" db="EMBL/GenBank/DDBJ databases">
        <title>Comparative genomics gives insights into the taxonomy of the Azoarcus-Aromatoleum group and reveals separate origins of nif in the plant-associated Azoarcus and non-plant-associated Aromatoleum sub-groups.</title>
        <authorList>
            <person name="Lafos M."/>
            <person name="Maluk M."/>
            <person name="Batista M."/>
            <person name="Junghare M."/>
            <person name="Carmona M."/>
            <person name="Faoro H."/>
            <person name="Cruz L.M."/>
            <person name="Battistoni F."/>
            <person name="De Souza E."/>
            <person name="Pedrosa F."/>
            <person name="Chen W.-M."/>
            <person name="Poole P.S."/>
            <person name="Dixon R.A."/>
            <person name="James E.K."/>
        </authorList>
    </citation>
    <scope>NUCLEOTIDE SEQUENCE [LARGE SCALE GENOMIC DNA]</scope>
    <source>
        <strain evidence="1 2">ToN1</strain>
    </source>
</reference>
<name>A0ABX1MPP6_9RHOO</name>
<accession>A0ABX1MPP6</accession>
<protein>
    <submittedName>
        <fullName evidence="1">Uncharacterized protein</fullName>
    </submittedName>
</protein>
<gene>
    <name evidence="1" type="ORF">GPA26_01345</name>
</gene>
<sequence length="176" mass="19273">MQMRPEVQIAAMIKAMKDVVIPAVAGSNKLAEEQAKLVVAMLSLMAHQLPLQFRFDRDELARLVQASAALKEVQPKEPPARAATGALIERTAEAEQVLEQCRRDPDDLRRSVHAMRAAICDVVEAFAQSGADGQEKVESIVLAMSAEQLLRDRSLVKLQGWEPDPAAVPDIEKLIG</sequence>
<evidence type="ECO:0000313" key="1">
    <source>
        <dbReference type="EMBL" id="NMF87117.1"/>
    </source>
</evidence>
<dbReference type="RefSeq" id="WP_169204569.1">
    <property type="nucleotide sequence ID" value="NZ_CP059560.1"/>
</dbReference>
<keyword evidence="2" id="KW-1185">Reference proteome</keyword>
<dbReference type="Proteomes" id="UP000652074">
    <property type="component" value="Unassembled WGS sequence"/>
</dbReference>
<proteinExistence type="predicted"/>
<comment type="caution">
    <text evidence="1">The sequence shown here is derived from an EMBL/GenBank/DDBJ whole genome shotgun (WGS) entry which is preliminary data.</text>
</comment>